<dbReference type="SUPFAM" id="SSF69065">
    <property type="entry name" value="RNase III domain-like"/>
    <property type="match status" value="1"/>
</dbReference>
<dbReference type="PROSITE" id="PS50142">
    <property type="entry name" value="RNASE_3_2"/>
    <property type="match status" value="1"/>
</dbReference>
<dbReference type="EMBL" id="KV428168">
    <property type="protein sequence ID" value="KZT34706.1"/>
    <property type="molecule type" value="Genomic_DNA"/>
</dbReference>
<dbReference type="OrthoDB" id="2392202at2759"/>
<dbReference type="InterPro" id="IPR036389">
    <property type="entry name" value="RNase_III_sf"/>
</dbReference>
<proteinExistence type="predicted"/>
<name>A0A165ZW89_9AGAM</name>
<evidence type="ECO:0000259" key="1">
    <source>
        <dbReference type="PROSITE" id="PS50142"/>
    </source>
</evidence>
<organism evidence="2 3">
    <name type="scientific">Sistotremastrum suecicum HHB10207 ss-3</name>
    <dbReference type="NCBI Taxonomy" id="1314776"/>
    <lineage>
        <taxon>Eukaryota</taxon>
        <taxon>Fungi</taxon>
        <taxon>Dikarya</taxon>
        <taxon>Basidiomycota</taxon>
        <taxon>Agaricomycotina</taxon>
        <taxon>Agaricomycetes</taxon>
        <taxon>Sistotremastrales</taxon>
        <taxon>Sistotremastraceae</taxon>
        <taxon>Sistotremastrum</taxon>
    </lineage>
</organism>
<dbReference type="STRING" id="1314776.A0A165ZW89"/>
<dbReference type="GO" id="GO:0004525">
    <property type="term" value="F:ribonuclease III activity"/>
    <property type="evidence" value="ECO:0007669"/>
    <property type="project" value="InterPro"/>
</dbReference>
<protein>
    <recommendedName>
        <fullName evidence="1">RNase III domain-containing protein</fullName>
    </recommendedName>
</protein>
<dbReference type="GO" id="GO:0006396">
    <property type="term" value="P:RNA processing"/>
    <property type="evidence" value="ECO:0007669"/>
    <property type="project" value="InterPro"/>
</dbReference>
<evidence type="ECO:0000313" key="2">
    <source>
        <dbReference type="EMBL" id="KZT34706.1"/>
    </source>
</evidence>
<keyword evidence="3" id="KW-1185">Reference proteome</keyword>
<dbReference type="Pfam" id="PF00636">
    <property type="entry name" value="Ribonuclease_3"/>
    <property type="match status" value="1"/>
</dbReference>
<gene>
    <name evidence="2" type="ORF">SISSUDRAFT_1131648</name>
</gene>
<dbReference type="Proteomes" id="UP000076798">
    <property type="component" value="Unassembled WGS sequence"/>
</dbReference>
<sequence length="437" mass="49454">MPSLSQSQFIRLKREQKRTDESKQGNPGNCLETLLIKELADLPPDVFPDLPDLPPKLQKLLFNCHATENRSLDKIAGELSEEFVAAIVADCSKISGVPVSNKLLEYAGDLVVDYVVRRWCEHVAKTALDHASMASLLTRNSFMAHLAFHMGLLEHPFLSFEPSDALAVWIWKQTPESRSREPPKVIANLFEALMGAMWLRHGLTAVYDWFEPVLEALYRHAQNDAHATDQSQLPPYAQDDWKNGKDADSVCFMRDFAVERSVALQDNGAPLRTPFHTAGFMPFSKKQGLGAPFAHKLSCGEAFLKLALFAAFMRTRYYLYFHEDGEKVANYMTGLLRLVFSPAVLGAFAFELKLHDFFVKDSEKCVPNDWMLCQAMICACGYFEENNDHQLSQLEPFFEIVVLGANAILGWKDFHGDYSNMQLIFRTPRFSYGALHV</sequence>
<evidence type="ECO:0000313" key="3">
    <source>
        <dbReference type="Proteomes" id="UP000076798"/>
    </source>
</evidence>
<reference evidence="2 3" key="1">
    <citation type="journal article" date="2016" name="Mol. Biol. Evol.">
        <title>Comparative Genomics of Early-Diverging Mushroom-Forming Fungi Provides Insights into the Origins of Lignocellulose Decay Capabilities.</title>
        <authorList>
            <person name="Nagy L.G."/>
            <person name="Riley R."/>
            <person name="Tritt A."/>
            <person name="Adam C."/>
            <person name="Daum C."/>
            <person name="Floudas D."/>
            <person name="Sun H."/>
            <person name="Yadav J.S."/>
            <person name="Pangilinan J."/>
            <person name="Larsson K.H."/>
            <person name="Matsuura K."/>
            <person name="Barry K."/>
            <person name="Labutti K."/>
            <person name="Kuo R."/>
            <person name="Ohm R.A."/>
            <person name="Bhattacharya S.S."/>
            <person name="Shirouzu T."/>
            <person name="Yoshinaga Y."/>
            <person name="Martin F.M."/>
            <person name="Grigoriev I.V."/>
            <person name="Hibbett D.S."/>
        </authorList>
    </citation>
    <scope>NUCLEOTIDE SEQUENCE [LARGE SCALE GENOMIC DNA]</scope>
    <source>
        <strain evidence="2 3">HHB10207 ss-3</strain>
    </source>
</reference>
<dbReference type="Gene3D" id="1.10.1520.10">
    <property type="entry name" value="Ribonuclease III domain"/>
    <property type="match status" value="1"/>
</dbReference>
<dbReference type="CDD" id="cd00593">
    <property type="entry name" value="RIBOc"/>
    <property type="match status" value="1"/>
</dbReference>
<feature type="domain" description="RNase III" evidence="1">
    <location>
        <begin position="137"/>
        <end position="202"/>
    </location>
</feature>
<dbReference type="SMART" id="SM00535">
    <property type="entry name" value="RIBOc"/>
    <property type="match status" value="1"/>
</dbReference>
<dbReference type="InterPro" id="IPR000999">
    <property type="entry name" value="RNase_III_dom"/>
</dbReference>
<accession>A0A165ZW89</accession>
<dbReference type="AlphaFoldDB" id="A0A165ZW89"/>